<dbReference type="GO" id="GO:0005524">
    <property type="term" value="F:ATP binding"/>
    <property type="evidence" value="ECO:0007669"/>
    <property type="project" value="InterPro"/>
</dbReference>
<sequence length="93" mass="10249">MTSALPRVSIDSVPKLKLKQRCVISKMILNNFKSNFGKQEIGPFNEDTLVAQNLKQAIRIAFGKTQWSVMTLSGELVGKNGTLSFGSDITFTI</sequence>
<dbReference type="SUPFAM" id="SSF75553">
    <property type="entry name" value="Smc hinge domain"/>
    <property type="match status" value="1"/>
</dbReference>
<evidence type="ECO:0000313" key="2">
    <source>
        <dbReference type="Proteomes" id="UP000789375"/>
    </source>
</evidence>
<organism evidence="1 2">
    <name type="scientific">Funneliformis mosseae</name>
    <name type="common">Endomycorrhizal fungus</name>
    <name type="synonym">Glomus mosseae</name>
    <dbReference type="NCBI Taxonomy" id="27381"/>
    <lineage>
        <taxon>Eukaryota</taxon>
        <taxon>Fungi</taxon>
        <taxon>Fungi incertae sedis</taxon>
        <taxon>Mucoromycota</taxon>
        <taxon>Glomeromycotina</taxon>
        <taxon>Glomeromycetes</taxon>
        <taxon>Glomerales</taxon>
        <taxon>Glomeraceae</taxon>
        <taxon>Funneliformis</taxon>
    </lineage>
</organism>
<dbReference type="Proteomes" id="UP000789375">
    <property type="component" value="Unassembled WGS sequence"/>
</dbReference>
<protein>
    <submittedName>
        <fullName evidence="1">7055_t:CDS:1</fullName>
    </submittedName>
</protein>
<name>A0A9N9AX02_FUNMO</name>
<accession>A0A9N9AX02</accession>
<keyword evidence="2" id="KW-1185">Reference proteome</keyword>
<dbReference type="GO" id="GO:0051276">
    <property type="term" value="P:chromosome organization"/>
    <property type="evidence" value="ECO:0007669"/>
    <property type="project" value="InterPro"/>
</dbReference>
<gene>
    <name evidence="1" type="ORF">FMOSSE_LOCUS6188</name>
</gene>
<evidence type="ECO:0000313" key="1">
    <source>
        <dbReference type="EMBL" id="CAG8545337.1"/>
    </source>
</evidence>
<dbReference type="InterPro" id="IPR036277">
    <property type="entry name" value="SMC_hinge_sf"/>
</dbReference>
<reference evidence="1" key="1">
    <citation type="submission" date="2021-06" db="EMBL/GenBank/DDBJ databases">
        <authorList>
            <person name="Kallberg Y."/>
            <person name="Tangrot J."/>
            <person name="Rosling A."/>
        </authorList>
    </citation>
    <scope>NUCLEOTIDE SEQUENCE</scope>
    <source>
        <strain evidence="1">87-6 pot B 2015</strain>
    </source>
</reference>
<dbReference type="EMBL" id="CAJVPP010001273">
    <property type="protein sequence ID" value="CAG8545337.1"/>
    <property type="molecule type" value="Genomic_DNA"/>
</dbReference>
<dbReference type="Gene3D" id="3.30.70.1620">
    <property type="match status" value="1"/>
</dbReference>
<dbReference type="GO" id="GO:0005694">
    <property type="term" value="C:chromosome"/>
    <property type="evidence" value="ECO:0007669"/>
    <property type="project" value="InterPro"/>
</dbReference>
<dbReference type="AlphaFoldDB" id="A0A9N9AX02"/>
<comment type="caution">
    <text evidence="1">The sequence shown here is derived from an EMBL/GenBank/DDBJ whole genome shotgun (WGS) entry which is preliminary data.</text>
</comment>
<proteinExistence type="predicted"/>